<evidence type="ECO:0000256" key="3">
    <source>
        <dbReference type="ARBA" id="ARBA00022723"/>
    </source>
</evidence>
<keyword evidence="5" id="KW-0862">Zinc</keyword>
<evidence type="ECO:0000256" key="5">
    <source>
        <dbReference type="ARBA" id="ARBA00022833"/>
    </source>
</evidence>
<dbReference type="GeneID" id="68868932"/>
<dbReference type="EMBL" id="JAMD01000003">
    <property type="protein sequence ID" value="KEJ96749.1"/>
    <property type="molecule type" value="Genomic_DNA"/>
</dbReference>
<organism evidence="7 8">
    <name type="scientific">Pseudosulfitobacter pseudonitzschiae</name>
    <dbReference type="NCBI Taxonomy" id="1402135"/>
    <lineage>
        <taxon>Bacteria</taxon>
        <taxon>Pseudomonadati</taxon>
        <taxon>Pseudomonadota</taxon>
        <taxon>Alphaproteobacteria</taxon>
        <taxon>Rhodobacterales</taxon>
        <taxon>Roseobacteraceae</taxon>
        <taxon>Pseudosulfitobacter</taxon>
    </lineage>
</organism>
<reference evidence="7 8" key="1">
    <citation type="submission" date="2014-01" db="EMBL/GenBank/DDBJ databases">
        <title>Sulfitobacter sp. H3 (MCCC 1A00686) Genome Sequencing.</title>
        <authorList>
            <person name="Lai Q."/>
            <person name="Hong Z."/>
        </authorList>
    </citation>
    <scope>NUCLEOTIDE SEQUENCE [LARGE SCALE GENOMIC DNA]</scope>
    <source>
        <strain evidence="7 8">H3</strain>
    </source>
</reference>
<dbReference type="OrthoDB" id="9808367at2"/>
<dbReference type="GO" id="GO:0004407">
    <property type="term" value="F:histone deacetylase activity"/>
    <property type="evidence" value="ECO:0007669"/>
    <property type="project" value="TreeGrafter"/>
</dbReference>
<dbReference type="InterPro" id="IPR000286">
    <property type="entry name" value="HDACs"/>
</dbReference>
<comment type="cofactor">
    <cofactor evidence="1">
        <name>Zn(2+)</name>
        <dbReference type="ChEBI" id="CHEBI:29105"/>
    </cofactor>
</comment>
<proteinExistence type="inferred from homology"/>
<dbReference type="GO" id="GO:0040029">
    <property type="term" value="P:epigenetic regulation of gene expression"/>
    <property type="evidence" value="ECO:0007669"/>
    <property type="project" value="TreeGrafter"/>
</dbReference>
<dbReference type="CDD" id="cd10001">
    <property type="entry name" value="HDAC_classII_APAH"/>
    <property type="match status" value="1"/>
</dbReference>
<dbReference type="InterPro" id="IPR037138">
    <property type="entry name" value="His_deacetylse_dom_sf"/>
</dbReference>
<comment type="similarity">
    <text evidence="2">Belongs to the histone deacetylase family.</text>
</comment>
<accession>A0A073J432</accession>
<evidence type="ECO:0000313" key="8">
    <source>
        <dbReference type="Proteomes" id="UP000027746"/>
    </source>
</evidence>
<gene>
    <name evidence="7" type="ORF">SUH3_15445</name>
</gene>
<dbReference type="AlphaFoldDB" id="A0A073J432"/>
<keyword evidence="8" id="KW-1185">Reference proteome</keyword>
<sequence length="344" mass="36963">MKCFYAKKTEAHDPAFRLYMGNMARNAEQAERARLLLAGLDRLDMPVTEPGEVPRALLEKVHTPELLAFLETGWDEWKALEGSGPEVVPNVHALNKERTYPKHIVGKAGWHMGDTSAPLGKNSWQATLGAAAAAYDAAQAVLDGDNVAYALCRPPGHHSSADIVAGHCMINCAAVAAETLRETHGRVAVLDIDVHHGNGTQDIFYERDDVLFVSIHATPETYYPFFVGYDHETGRGAGKGYNLNIPLAQSTGDDGWCDAVATGLDRVASFKPDALVVSLGLDAHENDPLKGLQVTFDGFSRAGGMIAAAGLPTVLVQEGGYLSPDLTTSLVAFLAGYTGRDMQF</sequence>
<evidence type="ECO:0000256" key="1">
    <source>
        <dbReference type="ARBA" id="ARBA00001947"/>
    </source>
</evidence>
<dbReference type="SUPFAM" id="SSF52768">
    <property type="entry name" value="Arginase/deacetylase"/>
    <property type="match status" value="1"/>
</dbReference>
<dbReference type="PANTHER" id="PTHR10625:SF17">
    <property type="entry name" value="HISTONE DEACETYLASE 8"/>
    <property type="match status" value="1"/>
</dbReference>
<dbReference type="Proteomes" id="UP000027746">
    <property type="component" value="Unassembled WGS sequence"/>
</dbReference>
<dbReference type="PRINTS" id="PR01270">
    <property type="entry name" value="HDASUPER"/>
</dbReference>
<dbReference type="InterPro" id="IPR023801">
    <property type="entry name" value="His_deacetylse_dom"/>
</dbReference>
<keyword evidence="3" id="KW-0479">Metal-binding</keyword>
<dbReference type="Gene3D" id="3.40.800.20">
    <property type="entry name" value="Histone deacetylase domain"/>
    <property type="match status" value="1"/>
</dbReference>
<name>A0A073J432_9RHOB</name>
<protein>
    <submittedName>
        <fullName evidence="7">Acetylpolyamine aminohydrolase</fullName>
    </submittedName>
</protein>
<dbReference type="Pfam" id="PF00850">
    <property type="entry name" value="Hist_deacetyl"/>
    <property type="match status" value="1"/>
</dbReference>
<dbReference type="InterPro" id="IPR023696">
    <property type="entry name" value="Ureohydrolase_dom_sf"/>
</dbReference>
<keyword evidence="4 7" id="KW-0378">Hydrolase</keyword>
<evidence type="ECO:0000313" key="7">
    <source>
        <dbReference type="EMBL" id="KEJ96749.1"/>
    </source>
</evidence>
<evidence type="ECO:0000256" key="2">
    <source>
        <dbReference type="ARBA" id="ARBA00005947"/>
    </source>
</evidence>
<comment type="caution">
    <text evidence="7">The sequence shown here is derived from an EMBL/GenBank/DDBJ whole genome shotgun (WGS) entry which is preliminary data.</text>
</comment>
<dbReference type="RefSeq" id="WP_037924372.1">
    <property type="nucleotide sequence ID" value="NZ_CP054599.1"/>
</dbReference>
<dbReference type="GO" id="GO:0046872">
    <property type="term" value="F:metal ion binding"/>
    <property type="evidence" value="ECO:0007669"/>
    <property type="project" value="UniProtKB-KW"/>
</dbReference>
<dbReference type="GO" id="GO:0016787">
    <property type="term" value="F:hydrolase activity"/>
    <property type="evidence" value="ECO:0007669"/>
    <property type="project" value="UniProtKB-KW"/>
</dbReference>
<evidence type="ECO:0000259" key="6">
    <source>
        <dbReference type="Pfam" id="PF00850"/>
    </source>
</evidence>
<evidence type="ECO:0000256" key="4">
    <source>
        <dbReference type="ARBA" id="ARBA00022801"/>
    </source>
</evidence>
<dbReference type="PANTHER" id="PTHR10625">
    <property type="entry name" value="HISTONE DEACETYLASE HDAC1-RELATED"/>
    <property type="match status" value="1"/>
</dbReference>
<feature type="domain" description="Histone deacetylase" evidence="6">
    <location>
        <begin position="28"/>
        <end position="334"/>
    </location>
</feature>